<evidence type="ECO:0000313" key="2">
    <source>
        <dbReference type="EMBL" id="MBB3063131.1"/>
    </source>
</evidence>
<reference evidence="2 3" key="1">
    <citation type="submission" date="2020-08" db="EMBL/GenBank/DDBJ databases">
        <title>Genomic Encyclopedia of Type Strains, Phase III (KMG-III): the genomes of soil and plant-associated and newly described type strains.</title>
        <authorList>
            <person name="Whitman W."/>
        </authorList>
    </citation>
    <scope>NUCLEOTIDE SEQUENCE [LARGE SCALE GENOMIC DNA]</scope>
    <source>
        <strain evidence="2 3">CECT 8799</strain>
    </source>
</reference>
<evidence type="ECO:0000313" key="3">
    <source>
        <dbReference type="Proteomes" id="UP000535937"/>
    </source>
</evidence>
<comment type="caution">
    <text evidence="2">The sequence shown here is derived from an EMBL/GenBank/DDBJ whole genome shotgun (WGS) entry which is preliminary data.</text>
</comment>
<name>A0A7W4ZB12_9GAMM</name>
<feature type="region of interest" description="Disordered" evidence="1">
    <location>
        <begin position="9"/>
        <end position="30"/>
    </location>
</feature>
<dbReference type="Proteomes" id="UP000535937">
    <property type="component" value="Unassembled WGS sequence"/>
</dbReference>
<keyword evidence="3" id="KW-1185">Reference proteome</keyword>
<protein>
    <submittedName>
        <fullName evidence="2">Uncharacterized protein</fullName>
    </submittedName>
</protein>
<dbReference type="AlphaFoldDB" id="A0A7W4ZB12"/>
<proteinExistence type="predicted"/>
<accession>A0A7W4ZB12</accession>
<dbReference type="EMBL" id="JACHWZ010000024">
    <property type="protein sequence ID" value="MBB3063131.1"/>
    <property type="molecule type" value="Genomic_DNA"/>
</dbReference>
<sequence>MPTYIEHVVTEIVPQGGSPTSGGDESGDKRWREAEQLQSVLKRMERQERRLSAGAFDD</sequence>
<dbReference type="RefSeq" id="WP_183463028.1">
    <property type="nucleotide sequence ID" value="NZ_JACHWZ010000024.1"/>
</dbReference>
<evidence type="ECO:0000256" key="1">
    <source>
        <dbReference type="SAM" id="MobiDB-lite"/>
    </source>
</evidence>
<gene>
    <name evidence="2" type="ORF">FHS09_003983</name>
</gene>
<organism evidence="2 3">
    <name type="scientific">Microbulbifer rhizosphaerae</name>
    <dbReference type="NCBI Taxonomy" id="1562603"/>
    <lineage>
        <taxon>Bacteria</taxon>
        <taxon>Pseudomonadati</taxon>
        <taxon>Pseudomonadota</taxon>
        <taxon>Gammaproteobacteria</taxon>
        <taxon>Cellvibrionales</taxon>
        <taxon>Microbulbiferaceae</taxon>
        <taxon>Microbulbifer</taxon>
    </lineage>
</organism>